<keyword evidence="6" id="KW-0963">Cytoplasm</keyword>
<dbReference type="SMART" id="SM00874">
    <property type="entry name" value="B5"/>
    <property type="match status" value="1"/>
</dbReference>
<dbReference type="PhylomeDB" id="R7QBC7"/>
<gene>
    <name evidence="17" type="ORF">CHC_T00003422001</name>
</gene>
<dbReference type="InterPro" id="IPR045060">
    <property type="entry name" value="Phe-tRNA-ligase_IIc_bsu"/>
</dbReference>
<dbReference type="OMA" id="FPGRCAN"/>
<dbReference type="FunFam" id="3.30.930.10:FF:000059">
    <property type="entry name" value="phenylalanine--tRNA ligase beta subunit"/>
    <property type="match status" value="1"/>
</dbReference>
<evidence type="ECO:0000256" key="3">
    <source>
        <dbReference type="ARBA" id="ARBA00007438"/>
    </source>
</evidence>
<dbReference type="Pfam" id="PF03483">
    <property type="entry name" value="B3_4"/>
    <property type="match status" value="1"/>
</dbReference>
<dbReference type="AlphaFoldDB" id="R7QBC7"/>
<organism evidence="17 18">
    <name type="scientific">Chondrus crispus</name>
    <name type="common">Carrageen Irish moss</name>
    <name type="synonym">Polymorpha crispa</name>
    <dbReference type="NCBI Taxonomy" id="2769"/>
    <lineage>
        <taxon>Eukaryota</taxon>
        <taxon>Rhodophyta</taxon>
        <taxon>Florideophyceae</taxon>
        <taxon>Rhodymeniophycidae</taxon>
        <taxon>Gigartinales</taxon>
        <taxon>Gigartinaceae</taxon>
        <taxon>Chondrus</taxon>
    </lineage>
</organism>
<dbReference type="InterPro" id="IPR020825">
    <property type="entry name" value="Phe-tRNA_synthase-like_B3/B4"/>
</dbReference>
<dbReference type="PROSITE" id="PS51483">
    <property type="entry name" value="B5"/>
    <property type="match status" value="1"/>
</dbReference>
<evidence type="ECO:0000256" key="12">
    <source>
        <dbReference type="ARBA" id="ARBA00022917"/>
    </source>
</evidence>
<evidence type="ECO:0000256" key="13">
    <source>
        <dbReference type="ARBA" id="ARBA00023146"/>
    </source>
</evidence>
<dbReference type="InterPro" id="IPR005147">
    <property type="entry name" value="tRNA_synthase_B5-dom"/>
</dbReference>
<dbReference type="Gene3D" id="3.50.40.10">
    <property type="entry name" value="Phenylalanyl-trna Synthetase, Chain B, domain 3"/>
    <property type="match status" value="1"/>
</dbReference>
<dbReference type="EC" id="6.1.1.20" evidence="5"/>
<dbReference type="Pfam" id="PF18262">
    <property type="entry name" value="PhetRS_B1"/>
    <property type="match status" value="1"/>
</dbReference>
<keyword evidence="7" id="KW-0436">Ligase</keyword>
<evidence type="ECO:0000256" key="6">
    <source>
        <dbReference type="ARBA" id="ARBA00022490"/>
    </source>
</evidence>
<dbReference type="GO" id="GO:0009328">
    <property type="term" value="C:phenylalanine-tRNA ligase complex"/>
    <property type="evidence" value="ECO:0007669"/>
    <property type="project" value="TreeGrafter"/>
</dbReference>
<dbReference type="OrthoDB" id="1698572at2759"/>
<dbReference type="GO" id="GO:0003723">
    <property type="term" value="F:RNA binding"/>
    <property type="evidence" value="ECO:0007669"/>
    <property type="project" value="InterPro"/>
</dbReference>
<dbReference type="FunFam" id="3.50.40.10:FF:000002">
    <property type="entry name" value="phenylalanine--tRNA ligase beta subunit"/>
    <property type="match status" value="1"/>
</dbReference>
<name>R7QBC7_CHOCR</name>
<keyword evidence="13" id="KW-0030">Aminoacyl-tRNA synthetase</keyword>
<evidence type="ECO:0000256" key="7">
    <source>
        <dbReference type="ARBA" id="ARBA00022598"/>
    </source>
</evidence>
<evidence type="ECO:0000259" key="16">
    <source>
        <dbReference type="PROSITE" id="PS51483"/>
    </source>
</evidence>
<dbReference type="RefSeq" id="XP_005715188.1">
    <property type="nucleotide sequence ID" value="XM_005715131.1"/>
</dbReference>
<keyword evidence="9" id="KW-0547">Nucleotide-binding</keyword>
<keyword evidence="18" id="KW-1185">Reference proteome</keyword>
<dbReference type="Proteomes" id="UP000012073">
    <property type="component" value="Unassembled WGS sequence"/>
</dbReference>
<dbReference type="InterPro" id="IPR041616">
    <property type="entry name" value="PheRS_beta_core"/>
</dbReference>
<dbReference type="GO" id="GO:0005524">
    <property type="term" value="F:ATP binding"/>
    <property type="evidence" value="ECO:0007669"/>
    <property type="project" value="UniProtKB-KW"/>
</dbReference>
<dbReference type="STRING" id="2769.R7QBC7"/>
<keyword evidence="11" id="KW-0460">Magnesium</keyword>
<comment type="cofactor">
    <cofactor evidence="1">
        <name>Mg(2+)</name>
        <dbReference type="ChEBI" id="CHEBI:18420"/>
    </cofactor>
</comment>
<comment type="subunit">
    <text evidence="4">Tetramer of two alpha and two beta subunits.</text>
</comment>
<dbReference type="InterPro" id="IPR009061">
    <property type="entry name" value="DNA-bd_dom_put_sf"/>
</dbReference>
<accession>R7QBC7</accession>
<dbReference type="Gramene" id="CDF35369">
    <property type="protein sequence ID" value="CDF35369"/>
    <property type="gene ID" value="CHC_T00003422001"/>
</dbReference>
<dbReference type="Pfam" id="PF17759">
    <property type="entry name" value="tRNA_synthFbeta"/>
    <property type="match status" value="1"/>
</dbReference>
<feature type="domain" description="B5" evidence="16">
    <location>
        <begin position="300"/>
        <end position="376"/>
    </location>
</feature>
<evidence type="ECO:0000313" key="17">
    <source>
        <dbReference type="EMBL" id="CDF35369.1"/>
    </source>
</evidence>
<dbReference type="InterPro" id="IPR004531">
    <property type="entry name" value="Phe-tRNA-synth_IIc_bsu_arc_euk"/>
</dbReference>
<dbReference type="InterPro" id="IPR045864">
    <property type="entry name" value="aa-tRNA-synth_II/BPL/LPL"/>
</dbReference>
<dbReference type="PANTHER" id="PTHR10947">
    <property type="entry name" value="PHENYLALANYL-TRNA SYNTHETASE BETA CHAIN AND LEUCINE-RICH REPEAT-CONTAINING PROTEIN 47"/>
    <property type="match status" value="1"/>
</dbReference>
<dbReference type="SUPFAM" id="SSF46955">
    <property type="entry name" value="Putative DNA-binding domain"/>
    <property type="match status" value="2"/>
</dbReference>
<dbReference type="NCBIfam" id="TIGR00471">
    <property type="entry name" value="pheT_arch"/>
    <property type="match status" value="1"/>
</dbReference>
<dbReference type="GO" id="GO:0006432">
    <property type="term" value="P:phenylalanyl-tRNA aminoacylation"/>
    <property type="evidence" value="ECO:0007669"/>
    <property type="project" value="InterPro"/>
</dbReference>
<evidence type="ECO:0000256" key="11">
    <source>
        <dbReference type="ARBA" id="ARBA00022842"/>
    </source>
</evidence>
<proteinExistence type="inferred from homology"/>
<dbReference type="SUPFAM" id="SSF56037">
    <property type="entry name" value="PheT/TilS domain"/>
    <property type="match status" value="1"/>
</dbReference>
<dbReference type="KEGG" id="ccp:CHC_T00003422001"/>
<dbReference type="GO" id="GO:0004826">
    <property type="term" value="F:phenylalanine-tRNA ligase activity"/>
    <property type="evidence" value="ECO:0007669"/>
    <property type="project" value="UniProtKB-EC"/>
</dbReference>
<sequence length="591" mass="65946">MPTVSVSRDRLFELLGKTYTRDEFDELCFEFGLELDDVVSEKPAIGSRAMSAGVEVSEVVNYKIEVPANRYDLLCLEGLAQALRVFLKLDPALPKYRIEGSPSLRFEVKQEVAEVRPYVYCAVLRDMNMTEAVYQSLIELQEKLHQNICRRRTLVAIGTHDLDTIEGPFTYEALPPKEIKFVPLSKEEEYDAEALMELYEEDPQLKKYLGIIRDCPRYPVIHDKKRTVLSMPPIINGDHSKITLNTRNMLIECTATDKTKASIVLNTLIAMFSRYCEKPYTCESVQVDYAGAATMITPDFSTPQVTADISYINKSIGVELQASEMVSMLGRMQLPASIVDDKTIGVNVPIIRSDVLHAADIMCDVAVGYGFNNVPERVPETSTVGKQQPLNHLADLVRREGLAQQGYTEILTWVTVSNAENFGLLRRTDDGTVAVKIGNPKTLEFEECRTSLLPGLLKTLRENRKSKVPIKLFEVGDVVLKDDNAEVLASNRRKVAAIYCATAAGFEVIQGLLESVMNTLGVRRGNGIEKGTWSIDAASCTDGAFFEGRRAHIFFEGKSIGALGWVHPEVLSNFSLSYPCSAMEFDLETFL</sequence>
<protein>
    <recommendedName>
        <fullName evidence="5">phenylalanine--tRNA ligase</fullName>
        <ecNumber evidence="5">6.1.1.20</ecNumber>
    </recommendedName>
    <alternativeName>
        <fullName evidence="14">Phenylalanyl-tRNA synthetase beta subunit</fullName>
    </alternativeName>
</protein>
<keyword evidence="12" id="KW-0648">Protein biosynthesis</keyword>
<evidence type="ECO:0000256" key="4">
    <source>
        <dbReference type="ARBA" id="ARBA00011209"/>
    </source>
</evidence>
<evidence type="ECO:0000256" key="14">
    <source>
        <dbReference type="ARBA" id="ARBA00033189"/>
    </source>
</evidence>
<dbReference type="GeneID" id="17322898"/>
<dbReference type="InterPro" id="IPR040659">
    <property type="entry name" value="PhetRS_B1"/>
</dbReference>
<keyword evidence="8" id="KW-0479">Metal-binding</keyword>
<reference evidence="18" key="1">
    <citation type="journal article" date="2013" name="Proc. Natl. Acad. Sci. U.S.A.">
        <title>Genome structure and metabolic features in the red seaweed Chondrus crispus shed light on evolution of the Archaeplastida.</title>
        <authorList>
            <person name="Collen J."/>
            <person name="Porcel B."/>
            <person name="Carre W."/>
            <person name="Ball S.G."/>
            <person name="Chaparro C."/>
            <person name="Tonon T."/>
            <person name="Barbeyron T."/>
            <person name="Michel G."/>
            <person name="Noel B."/>
            <person name="Valentin K."/>
            <person name="Elias M."/>
            <person name="Artiguenave F."/>
            <person name="Arun A."/>
            <person name="Aury J.M."/>
            <person name="Barbosa-Neto J.F."/>
            <person name="Bothwell J.H."/>
            <person name="Bouget F.Y."/>
            <person name="Brillet L."/>
            <person name="Cabello-Hurtado F."/>
            <person name="Capella-Gutierrez S."/>
            <person name="Charrier B."/>
            <person name="Cladiere L."/>
            <person name="Cock J.M."/>
            <person name="Coelho S.M."/>
            <person name="Colleoni C."/>
            <person name="Czjzek M."/>
            <person name="Da Silva C."/>
            <person name="Delage L."/>
            <person name="Denoeud F."/>
            <person name="Deschamps P."/>
            <person name="Dittami S.M."/>
            <person name="Gabaldon T."/>
            <person name="Gachon C.M."/>
            <person name="Groisillier A."/>
            <person name="Herve C."/>
            <person name="Jabbari K."/>
            <person name="Katinka M."/>
            <person name="Kloareg B."/>
            <person name="Kowalczyk N."/>
            <person name="Labadie K."/>
            <person name="Leblanc C."/>
            <person name="Lopez P.J."/>
            <person name="McLachlan D.H."/>
            <person name="Meslet-Cladiere L."/>
            <person name="Moustafa A."/>
            <person name="Nehr Z."/>
            <person name="Nyvall Collen P."/>
            <person name="Panaud O."/>
            <person name="Partensky F."/>
            <person name="Poulain J."/>
            <person name="Rensing S.A."/>
            <person name="Rousvoal S."/>
            <person name="Samson G."/>
            <person name="Symeonidi A."/>
            <person name="Weissenbach J."/>
            <person name="Zambounis A."/>
            <person name="Wincker P."/>
            <person name="Boyen C."/>
        </authorList>
    </citation>
    <scope>NUCLEOTIDE SEQUENCE [LARGE SCALE GENOMIC DNA]</scope>
    <source>
        <strain evidence="18">cv. Stackhouse</strain>
    </source>
</reference>
<dbReference type="EMBL" id="HG001729">
    <property type="protein sequence ID" value="CDF35369.1"/>
    <property type="molecule type" value="Genomic_DNA"/>
</dbReference>
<evidence type="ECO:0000256" key="1">
    <source>
        <dbReference type="ARBA" id="ARBA00001946"/>
    </source>
</evidence>
<dbReference type="SMART" id="SM00873">
    <property type="entry name" value="B3_4"/>
    <property type="match status" value="1"/>
</dbReference>
<dbReference type="InterPro" id="IPR005146">
    <property type="entry name" value="B3/B4_tRNA-bd"/>
</dbReference>
<dbReference type="CDD" id="cd00769">
    <property type="entry name" value="PheRS_beta_core"/>
    <property type="match status" value="1"/>
</dbReference>
<evidence type="ECO:0000256" key="10">
    <source>
        <dbReference type="ARBA" id="ARBA00022840"/>
    </source>
</evidence>
<comment type="similarity">
    <text evidence="3">Belongs to the phenylalanyl-tRNA synthetase beta subunit family. Type 2 subfamily.</text>
</comment>
<evidence type="ECO:0000256" key="15">
    <source>
        <dbReference type="ARBA" id="ARBA00049255"/>
    </source>
</evidence>
<dbReference type="GO" id="GO:0000287">
    <property type="term" value="F:magnesium ion binding"/>
    <property type="evidence" value="ECO:0007669"/>
    <property type="project" value="InterPro"/>
</dbReference>
<dbReference type="PANTHER" id="PTHR10947:SF0">
    <property type="entry name" value="PHENYLALANINE--TRNA LIGASE BETA SUBUNIT"/>
    <property type="match status" value="1"/>
</dbReference>
<keyword evidence="10" id="KW-0067">ATP-binding</keyword>
<dbReference type="SUPFAM" id="SSF55681">
    <property type="entry name" value="Class II aaRS and biotin synthetases"/>
    <property type="match status" value="1"/>
</dbReference>
<evidence type="ECO:0000256" key="5">
    <source>
        <dbReference type="ARBA" id="ARBA00012814"/>
    </source>
</evidence>
<dbReference type="Gene3D" id="3.30.56.10">
    <property type="match status" value="2"/>
</dbReference>
<evidence type="ECO:0000256" key="8">
    <source>
        <dbReference type="ARBA" id="ARBA00022723"/>
    </source>
</evidence>
<dbReference type="Gene3D" id="3.30.930.10">
    <property type="entry name" value="Bira Bifunctional Protein, Domain 2"/>
    <property type="match status" value="1"/>
</dbReference>
<dbReference type="Pfam" id="PF03484">
    <property type="entry name" value="B5"/>
    <property type="match status" value="1"/>
</dbReference>
<evidence type="ECO:0000256" key="2">
    <source>
        <dbReference type="ARBA" id="ARBA00004496"/>
    </source>
</evidence>
<comment type="subcellular location">
    <subcellularLocation>
        <location evidence="2">Cytoplasm</location>
    </subcellularLocation>
</comment>
<evidence type="ECO:0000256" key="9">
    <source>
        <dbReference type="ARBA" id="ARBA00022741"/>
    </source>
</evidence>
<comment type="catalytic activity">
    <reaction evidence="15">
        <text>tRNA(Phe) + L-phenylalanine + ATP = L-phenylalanyl-tRNA(Phe) + AMP + diphosphate + H(+)</text>
        <dbReference type="Rhea" id="RHEA:19413"/>
        <dbReference type="Rhea" id="RHEA-COMP:9668"/>
        <dbReference type="Rhea" id="RHEA-COMP:9699"/>
        <dbReference type="ChEBI" id="CHEBI:15378"/>
        <dbReference type="ChEBI" id="CHEBI:30616"/>
        <dbReference type="ChEBI" id="CHEBI:33019"/>
        <dbReference type="ChEBI" id="CHEBI:58095"/>
        <dbReference type="ChEBI" id="CHEBI:78442"/>
        <dbReference type="ChEBI" id="CHEBI:78531"/>
        <dbReference type="ChEBI" id="CHEBI:456215"/>
        <dbReference type="EC" id="6.1.1.20"/>
    </reaction>
</comment>
<evidence type="ECO:0000313" key="18">
    <source>
        <dbReference type="Proteomes" id="UP000012073"/>
    </source>
</evidence>